<name>A0ABW3NT83_9FLAO</name>
<dbReference type="Proteomes" id="UP001597131">
    <property type="component" value="Unassembled WGS sequence"/>
</dbReference>
<evidence type="ECO:0000313" key="4">
    <source>
        <dbReference type="Proteomes" id="UP001597131"/>
    </source>
</evidence>
<dbReference type="RefSeq" id="WP_380744440.1">
    <property type="nucleotide sequence ID" value="NZ_JBHTLI010000001.1"/>
</dbReference>
<dbReference type="EMBL" id="JBHTLI010000001">
    <property type="protein sequence ID" value="MFD1095582.1"/>
    <property type="molecule type" value="Genomic_DNA"/>
</dbReference>
<comment type="caution">
    <text evidence="3">The sequence shown here is derived from an EMBL/GenBank/DDBJ whole genome shotgun (WGS) entry which is preliminary data.</text>
</comment>
<dbReference type="Pfam" id="PF03572">
    <property type="entry name" value="Peptidase_S41"/>
    <property type="match status" value="1"/>
</dbReference>
<dbReference type="SUPFAM" id="SSF52096">
    <property type="entry name" value="ClpP/crotonase"/>
    <property type="match status" value="1"/>
</dbReference>
<evidence type="ECO:0000313" key="3">
    <source>
        <dbReference type="EMBL" id="MFD1095582.1"/>
    </source>
</evidence>
<dbReference type="Pfam" id="PF14684">
    <property type="entry name" value="Tricorn_C1"/>
    <property type="match status" value="1"/>
</dbReference>
<proteinExistence type="predicted"/>
<sequence>MPSSGLILLILLSASAKLYSQIPDKLKHSTWEQEGYDRVLDIKDSTYAYYNKNEFSCSSLVQGNFNGRFRIIDADSSHLVLNPGGIVNYHFRKIPGLPDTCLKETVQNEKSLVLNFQSFWHTFNRNYAFFEKRDLDWKKLYRDYLPIVEGLETEAEFALILKEIADKFDDGHIRLDIPAPVPKTPKTPKKSHNRLSKDQVLSGIYTNYLDSLGSYNNGVIRWGSLKNTDIGYIAITDMNDLANYVPDRFQHSKKFDSIYNRGQDPVQPLEYFQDEIAGVQHIMPRILRDLGHSDSIIVDLRFNGGGYETVALELLSYFVSEEKEILSIKAKIETASHLPRNIS</sequence>
<accession>A0ABW3NT83</accession>
<feature type="domain" description="Tail specific protease" evidence="1">
    <location>
        <begin position="230"/>
        <end position="333"/>
    </location>
</feature>
<evidence type="ECO:0000259" key="2">
    <source>
        <dbReference type="Pfam" id="PF14684"/>
    </source>
</evidence>
<organism evidence="3 4">
    <name type="scientific">Salegentibacter chungangensis</name>
    <dbReference type="NCBI Taxonomy" id="1335724"/>
    <lineage>
        <taxon>Bacteria</taxon>
        <taxon>Pseudomonadati</taxon>
        <taxon>Bacteroidota</taxon>
        <taxon>Flavobacteriia</taxon>
        <taxon>Flavobacteriales</taxon>
        <taxon>Flavobacteriaceae</taxon>
        <taxon>Salegentibacter</taxon>
    </lineage>
</organism>
<protein>
    <submittedName>
        <fullName evidence="3">S41 family peptidase</fullName>
    </submittedName>
</protein>
<gene>
    <name evidence="3" type="ORF">ACFQ3Q_07480</name>
</gene>
<dbReference type="InterPro" id="IPR028204">
    <property type="entry name" value="Tricorn_C1"/>
</dbReference>
<dbReference type="InterPro" id="IPR005151">
    <property type="entry name" value="Tail-specific_protease"/>
</dbReference>
<evidence type="ECO:0000259" key="1">
    <source>
        <dbReference type="Pfam" id="PF03572"/>
    </source>
</evidence>
<feature type="domain" description="Tricorn protease C1" evidence="2">
    <location>
        <begin position="115"/>
        <end position="164"/>
    </location>
</feature>
<reference evidence="4" key="1">
    <citation type="journal article" date="2019" name="Int. J. Syst. Evol. Microbiol.">
        <title>The Global Catalogue of Microorganisms (GCM) 10K type strain sequencing project: providing services to taxonomists for standard genome sequencing and annotation.</title>
        <authorList>
            <consortium name="The Broad Institute Genomics Platform"/>
            <consortium name="The Broad Institute Genome Sequencing Center for Infectious Disease"/>
            <person name="Wu L."/>
            <person name="Ma J."/>
        </authorList>
    </citation>
    <scope>NUCLEOTIDE SEQUENCE [LARGE SCALE GENOMIC DNA]</scope>
    <source>
        <strain evidence="4">CCUG 64793</strain>
    </source>
</reference>
<dbReference type="Gene3D" id="3.90.226.10">
    <property type="entry name" value="2-enoyl-CoA Hydratase, Chain A, domain 1"/>
    <property type="match status" value="1"/>
</dbReference>
<dbReference type="InterPro" id="IPR029045">
    <property type="entry name" value="ClpP/crotonase-like_dom_sf"/>
</dbReference>
<keyword evidence="4" id="KW-1185">Reference proteome</keyword>
<dbReference type="Gene3D" id="3.30.750.44">
    <property type="match status" value="1"/>
</dbReference>